<feature type="compositionally biased region" description="Basic residues" evidence="10">
    <location>
        <begin position="13"/>
        <end position="28"/>
    </location>
</feature>
<dbReference type="Pfam" id="PF00584">
    <property type="entry name" value="SecE"/>
    <property type="match status" value="1"/>
</dbReference>
<dbReference type="PANTHER" id="PTHR33910">
    <property type="entry name" value="PROTEIN TRANSLOCASE SUBUNIT SECE"/>
    <property type="match status" value="1"/>
</dbReference>
<evidence type="ECO:0000256" key="3">
    <source>
        <dbReference type="ARBA" id="ARBA00022475"/>
    </source>
</evidence>
<dbReference type="GO" id="GO:0043952">
    <property type="term" value="P:protein transport by the Sec complex"/>
    <property type="evidence" value="ECO:0007669"/>
    <property type="project" value="UniProtKB-UniRule"/>
</dbReference>
<dbReference type="GO" id="GO:0009306">
    <property type="term" value="P:protein secretion"/>
    <property type="evidence" value="ECO:0007669"/>
    <property type="project" value="UniProtKB-UniRule"/>
</dbReference>
<evidence type="ECO:0000256" key="10">
    <source>
        <dbReference type="SAM" id="MobiDB-lite"/>
    </source>
</evidence>
<comment type="subunit">
    <text evidence="9">Component of the Sec protein translocase complex. Heterotrimer consisting of SecY, SecE and SecG subunits. The heterotrimers can form oligomers, although 1 heterotrimer is thought to be able to translocate proteins. Interacts with the ribosome. Interacts with SecDF, and other proteins may be involved. Interacts with SecA.</text>
</comment>
<evidence type="ECO:0000256" key="2">
    <source>
        <dbReference type="ARBA" id="ARBA00022448"/>
    </source>
</evidence>
<dbReference type="KEGG" id="dmp:FAK_36220"/>
<feature type="transmembrane region" description="Helical" evidence="9">
    <location>
        <begin position="70"/>
        <end position="91"/>
    </location>
</feature>
<evidence type="ECO:0000256" key="6">
    <source>
        <dbReference type="ARBA" id="ARBA00022989"/>
    </source>
</evidence>
<dbReference type="HAMAP" id="MF_00422">
    <property type="entry name" value="SecE"/>
    <property type="match status" value="1"/>
</dbReference>
<dbReference type="InterPro" id="IPR001901">
    <property type="entry name" value="Translocase_SecE/Sec61-g"/>
</dbReference>
<keyword evidence="12" id="KW-1185">Reference proteome</keyword>
<dbReference type="PANTHER" id="PTHR33910:SF1">
    <property type="entry name" value="PROTEIN TRANSLOCASE SUBUNIT SECE"/>
    <property type="match status" value="1"/>
</dbReference>
<keyword evidence="4 9" id="KW-0812">Transmembrane</keyword>
<dbReference type="GO" id="GO:0005886">
    <property type="term" value="C:plasma membrane"/>
    <property type="evidence" value="ECO:0007669"/>
    <property type="project" value="UniProtKB-SubCell"/>
</dbReference>
<proteinExistence type="inferred from homology"/>
<dbReference type="EMBL" id="AP028679">
    <property type="protein sequence ID" value="BEQ16556.1"/>
    <property type="molecule type" value="Genomic_DNA"/>
</dbReference>
<keyword evidence="6 9" id="KW-1133">Transmembrane helix</keyword>
<evidence type="ECO:0000256" key="5">
    <source>
        <dbReference type="ARBA" id="ARBA00022927"/>
    </source>
</evidence>
<dbReference type="AlphaFoldDB" id="A0AAU9ERV1"/>
<dbReference type="InterPro" id="IPR005807">
    <property type="entry name" value="SecE_bac"/>
</dbReference>
<sequence>MATNKPKAEKPKPAKAPKPAKRPVKAAKKPAAAKSAKAAQTAGLWTRASQFLREVVQELKRVTWPSRRQTLSTTGVVLALVILVAVFLGVVDFALSRLVRLIIG</sequence>
<dbReference type="GO" id="GO:0008320">
    <property type="term" value="F:protein transmembrane transporter activity"/>
    <property type="evidence" value="ECO:0007669"/>
    <property type="project" value="UniProtKB-UniRule"/>
</dbReference>
<evidence type="ECO:0000256" key="8">
    <source>
        <dbReference type="ARBA" id="ARBA00023136"/>
    </source>
</evidence>
<comment type="subcellular location">
    <subcellularLocation>
        <location evidence="9">Cell membrane</location>
        <topology evidence="9">Single-pass membrane protein</topology>
    </subcellularLocation>
    <subcellularLocation>
        <location evidence="1">Membrane</location>
    </subcellularLocation>
</comment>
<evidence type="ECO:0000256" key="9">
    <source>
        <dbReference type="HAMAP-Rule" id="MF_00422"/>
    </source>
</evidence>
<name>A0AAU9ERV1_9BACT</name>
<accession>A0AAU9ERV1</accession>
<reference evidence="12" key="1">
    <citation type="journal article" date="2023" name="Arch. Microbiol.">
        <title>Desulfoferula mesophilus gen. nov. sp. nov., a mesophilic sulfate-reducing bacterium isolated from a brackish lake sediment.</title>
        <authorList>
            <person name="Watanabe T."/>
            <person name="Yabe T."/>
            <person name="Tsuji J.M."/>
            <person name="Fukui M."/>
        </authorList>
    </citation>
    <scope>NUCLEOTIDE SEQUENCE [LARGE SCALE GENOMIC DNA]</scope>
    <source>
        <strain evidence="12">12FAK</strain>
    </source>
</reference>
<evidence type="ECO:0000256" key="1">
    <source>
        <dbReference type="ARBA" id="ARBA00004370"/>
    </source>
</evidence>
<dbReference type="Proteomes" id="UP001366166">
    <property type="component" value="Chromosome"/>
</dbReference>
<keyword evidence="5 9" id="KW-0653">Protein transport</keyword>
<evidence type="ECO:0000313" key="12">
    <source>
        <dbReference type="Proteomes" id="UP001366166"/>
    </source>
</evidence>
<keyword evidence="2 9" id="KW-0813">Transport</keyword>
<gene>
    <name evidence="9" type="primary">secE</name>
    <name evidence="11" type="ORF">FAK_36220</name>
</gene>
<dbReference type="PROSITE" id="PS01067">
    <property type="entry name" value="SECE_SEC61G"/>
    <property type="match status" value="1"/>
</dbReference>
<organism evidence="11 12">
    <name type="scientific">Desulfoferula mesophila</name>
    <dbReference type="NCBI Taxonomy" id="3058419"/>
    <lineage>
        <taxon>Bacteria</taxon>
        <taxon>Pseudomonadati</taxon>
        <taxon>Thermodesulfobacteriota</taxon>
        <taxon>Desulfarculia</taxon>
        <taxon>Desulfarculales</taxon>
        <taxon>Desulfarculaceae</taxon>
        <taxon>Desulfoferula</taxon>
    </lineage>
</organism>
<dbReference type="Gene3D" id="1.20.5.1030">
    <property type="entry name" value="Preprotein translocase secy subunit"/>
    <property type="match status" value="1"/>
</dbReference>
<protein>
    <recommendedName>
        <fullName evidence="9">Protein translocase subunit SecE</fullName>
    </recommendedName>
</protein>
<comment type="similarity">
    <text evidence="9">Belongs to the SecE/SEC61-gamma family.</text>
</comment>
<feature type="region of interest" description="Disordered" evidence="10">
    <location>
        <begin position="1"/>
        <end position="33"/>
    </location>
</feature>
<keyword evidence="8 9" id="KW-0472">Membrane</keyword>
<evidence type="ECO:0000313" key="11">
    <source>
        <dbReference type="EMBL" id="BEQ16556.1"/>
    </source>
</evidence>
<dbReference type="NCBIfam" id="TIGR00964">
    <property type="entry name" value="secE_bact"/>
    <property type="match status" value="1"/>
</dbReference>
<dbReference type="GO" id="GO:0006605">
    <property type="term" value="P:protein targeting"/>
    <property type="evidence" value="ECO:0007669"/>
    <property type="project" value="UniProtKB-UniRule"/>
</dbReference>
<feature type="compositionally biased region" description="Basic and acidic residues" evidence="10">
    <location>
        <begin position="1"/>
        <end position="12"/>
    </location>
</feature>
<dbReference type="GO" id="GO:0065002">
    <property type="term" value="P:intracellular protein transmembrane transport"/>
    <property type="evidence" value="ECO:0007669"/>
    <property type="project" value="UniProtKB-UniRule"/>
</dbReference>
<keyword evidence="3 9" id="KW-1003">Cell membrane</keyword>
<evidence type="ECO:0000256" key="7">
    <source>
        <dbReference type="ARBA" id="ARBA00023010"/>
    </source>
</evidence>
<evidence type="ECO:0000256" key="4">
    <source>
        <dbReference type="ARBA" id="ARBA00022692"/>
    </source>
</evidence>
<dbReference type="RefSeq" id="WP_338602544.1">
    <property type="nucleotide sequence ID" value="NZ_AP028679.1"/>
</dbReference>
<dbReference type="InterPro" id="IPR038379">
    <property type="entry name" value="SecE_sf"/>
</dbReference>
<keyword evidence="7 9" id="KW-0811">Translocation</keyword>
<comment type="function">
    <text evidence="9">Essential subunit of the Sec protein translocation channel SecYEG. Clamps together the 2 halves of SecY. May contact the channel plug during translocation.</text>
</comment>